<dbReference type="EMBL" id="BDGG01000014">
    <property type="protein sequence ID" value="GAV07070.1"/>
    <property type="molecule type" value="Genomic_DNA"/>
</dbReference>
<comment type="similarity">
    <text evidence="1">Belongs to the CRISP family.</text>
</comment>
<dbReference type="InterPro" id="IPR013871">
    <property type="entry name" value="Cysteine_rich_secretory"/>
</dbReference>
<dbReference type="PRINTS" id="PR00837">
    <property type="entry name" value="V5TPXLIKE"/>
</dbReference>
<evidence type="ECO:0000256" key="2">
    <source>
        <dbReference type="ARBA" id="ARBA00023157"/>
    </source>
</evidence>
<sequence length="307" mass="33549">MMDGQTFLGLACLLVSLTQAAVYQPPLPVIELPSLLRQDALHEFGEPFFNAPNENDTLHDGLKFFGSPKARAATLPNLDTSSAAVQKQIVDTHNGFRRAKPSTDMFRLSWDSAIQKVAQQWADLCEFRHPATTAERSTYLKTSDFSLGQNIAMGSGSSFNWARAMQLWYNEVNSFTFGVATSAMVGHYTAIVWAKTYKIGCGYKLCKAGTPHQFNFMVCDYGPAGNVVPNQFKPYTPGSKCGKCPKACDDGLCTNPCPYTNDYSNCQAPSGGVDALFPTGCANAPSYLQDYKSSCKATCNCYGKLLY</sequence>
<organism evidence="6 7">
    <name type="scientific">Ramazzottius varieornatus</name>
    <name type="common">Water bear</name>
    <name type="synonym">Tardigrade</name>
    <dbReference type="NCBI Taxonomy" id="947166"/>
    <lineage>
        <taxon>Eukaryota</taxon>
        <taxon>Metazoa</taxon>
        <taxon>Ecdysozoa</taxon>
        <taxon>Tardigrada</taxon>
        <taxon>Eutardigrada</taxon>
        <taxon>Parachela</taxon>
        <taxon>Hypsibioidea</taxon>
        <taxon>Ramazzottiidae</taxon>
        <taxon>Ramazzottius</taxon>
    </lineage>
</organism>
<dbReference type="InterPro" id="IPR042076">
    <property type="entry name" value="Crisp-like_dom"/>
</dbReference>
<dbReference type="Pfam" id="PF08562">
    <property type="entry name" value="Crisp"/>
    <property type="match status" value="1"/>
</dbReference>
<dbReference type="InterPro" id="IPR018244">
    <property type="entry name" value="Allrgn_V5/Tpx1_CS"/>
</dbReference>
<protein>
    <recommendedName>
        <fullName evidence="5">ShKT domain-containing protein</fullName>
    </recommendedName>
</protein>
<dbReference type="SUPFAM" id="SSF55797">
    <property type="entry name" value="PR-1-like"/>
    <property type="match status" value="1"/>
</dbReference>
<evidence type="ECO:0000256" key="4">
    <source>
        <dbReference type="SAM" id="SignalP"/>
    </source>
</evidence>
<dbReference type="InterPro" id="IPR003582">
    <property type="entry name" value="ShKT_dom"/>
</dbReference>
<evidence type="ECO:0000256" key="1">
    <source>
        <dbReference type="ARBA" id="ARBA00009923"/>
    </source>
</evidence>
<comment type="caution">
    <text evidence="6">The sequence shown here is derived from an EMBL/GenBank/DDBJ whole genome shotgun (WGS) entry which is preliminary data.</text>
</comment>
<feature type="signal peptide" evidence="4">
    <location>
        <begin position="1"/>
        <end position="20"/>
    </location>
</feature>
<evidence type="ECO:0000259" key="5">
    <source>
        <dbReference type="PROSITE" id="PS51670"/>
    </source>
</evidence>
<dbReference type="Pfam" id="PF00188">
    <property type="entry name" value="CAP"/>
    <property type="match status" value="1"/>
</dbReference>
<keyword evidence="4" id="KW-0732">Signal</keyword>
<dbReference type="OrthoDB" id="737510at2759"/>
<dbReference type="SUPFAM" id="SSF57546">
    <property type="entry name" value="Crisp domain-like"/>
    <property type="match status" value="1"/>
</dbReference>
<name>A0A1D1W0E0_RAMVA</name>
<dbReference type="AlphaFoldDB" id="A0A1D1W0E0"/>
<dbReference type="Proteomes" id="UP000186922">
    <property type="component" value="Unassembled WGS sequence"/>
</dbReference>
<gene>
    <name evidence="6" type="primary">RvY_16952-1</name>
    <name evidence="6" type="synonym">RvY_16952.1</name>
    <name evidence="6" type="ORF">RvY_16952</name>
</gene>
<dbReference type="Gene3D" id="3.40.33.10">
    <property type="entry name" value="CAP"/>
    <property type="match status" value="1"/>
</dbReference>
<dbReference type="STRING" id="947166.A0A1D1W0E0"/>
<keyword evidence="2" id="KW-1015">Disulfide bond</keyword>
<evidence type="ECO:0000313" key="6">
    <source>
        <dbReference type="EMBL" id="GAV07070.1"/>
    </source>
</evidence>
<proteinExistence type="inferred from homology"/>
<dbReference type="PROSITE" id="PS51670">
    <property type="entry name" value="SHKT"/>
    <property type="match status" value="1"/>
</dbReference>
<dbReference type="PROSITE" id="PS01009">
    <property type="entry name" value="CRISP_1"/>
    <property type="match status" value="1"/>
</dbReference>
<dbReference type="SMART" id="SM00198">
    <property type="entry name" value="SCP"/>
    <property type="match status" value="1"/>
</dbReference>
<evidence type="ECO:0000313" key="7">
    <source>
        <dbReference type="Proteomes" id="UP000186922"/>
    </source>
</evidence>
<reference evidence="6 7" key="1">
    <citation type="journal article" date="2016" name="Nat. Commun.">
        <title>Extremotolerant tardigrade genome and improved radiotolerance of human cultured cells by tardigrade-unique protein.</title>
        <authorList>
            <person name="Hashimoto T."/>
            <person name="Horikawa D.D."/>
            <person name="Saito Y."/>
            <person name="Kuwahara H."/>
            <person name="Kozuka-Hata H."/>
            <person name="Shin-I T."/>
            <person name="Minakuchi Y."/>
            <person name="Ohishi K."/>
            <person name="Motoyama A."/>
            <person name="Aizu T."/>
            <person name="Enomoto A."/>
            <person name="Kondo K."/>
            <person name="Tanaka S."/>
            <person name="Hara Y."/>
            <person name="Koshikawa S."/>
            <person name="Sagara H."/>
            <person name="Miura T."/>
            <person name="Yokobori S."/>
            <person name="Miyagawa K."/>
            <person name="Suzuki Y."/>
            <person name="Kubo T."/>
            <person name="Oyama M."/>
            <person name="Kohara Y."/>
            <person name="Fujiyama A."/>
            <person name="Arakawa K."/>
            <person name="Katayama T."/>
            <person name="Toyoda A."/>
            <person name="Kunieda T."/>
        </authorList>
    </citation>
    <scope>NUCLEOTIDE SEQUENCE [LARGE SCALE GENOMIC DNA]</scope>
    <source>
        <strain evidence="6 7">YOKOZUNA-1</strain>
    </source>
</reference>
<dbReference type="GO" id="GO:0005576">
    <property type="term" value="C:extracellular region"/>
    <property type="evidence" value="ECO:0007669"/>
    <property type="project" value="InterPro"/>
</dbReference>
<dbReference type="InterPro" id="IPR014044">
    <property type="entry name" value="CAP_dom"/>
</dbReference>
<comment type="caution">
    <text evidence="3">Lacks conserved residue(s) required for the propagation of feature annotation.</text>
</comment>
<dbReference type="InterPro" id="IPR035940">
    <property type="entry name" value="CAP_sf"/>
</dbReference>
<feature type="chain" id="PRO_5008899059" description="ShKT domain-containing protein" evidence="4">
    <location>
        <begin position="21"/>
        <end position="307"/>
    </location>
</feature>
<evidence type="ECO:0000256" key="3">
    <source>
        <dbReference type="PROSITE-ProRule" id="PRU01005"/>
    </source>
</evidence>
<dbReference type="InterPro" id="IPR001283">
    <property type="entry name" value="CRISP-related"/>
</dbReference>
<accession>A0A1D1W0E0</accession>
<dbReference type="Gene3D" id="1.10.10.740">
    <property type="entry name" value="Crisp domain"/>
    <property type="match status" value="1"/>
</dbReference>
<dbReference type="PANTHER" id="PTHR10334">
    <property type="entry name" value="CYSTEINE-RICH SECRETORY PROTEIN-RELATED"/>
    <property type="match status" value="1"/>
</dbReference>
<feature type="domain" description="ShKT" evidence="5">
    <location>
        <begin position="257"/>
        <end position="301"/>
    </location>
</feature>
<keyword evidence="7" id="KW-1185">Reference proteome</keyword>